<evidence type="ECO:0000313" key="2">
    <source>
        <dbReference type="Proteomes" id="UP000316628"/>
    </source>
</evidence>
<evidence type="ECO:0000313" key="1">
    <source>
        <dbReference type="EMBL" id="TQM77948.1"/>
    </source>
</evidence>
<protein>
    <submittedName>
        <fullName evidence="1">Uncharacterized protein</fullName>
    </submittedName>
</protein>
<accession>A0A543J591</accession>
<dbReference type="EMBL" id="VFPP01000001">
    <property type="protein sequence ID" value="TQM77948.1"/>
    <property type="molecule type" value="Genomic_DNA"/>
</dbReference>
<reference evidence="1 2" key="1">
    <citation type="submission" date="2019-06" db="EMBL/GenBank/DDBJ databases">
        <title>Sequencing the genomes of 1000 actinobacteria strains.</title>
        <authorList>
            <person name="Klenk H.-P."/>
        </authorList>
    </citation>
    <scope>NUCLEOTIDE SEQUENCE [LARGE SCALE GENOMIC DNA]</scope>
    <source>
        <strain evidence="1 2">DSM 45456</strain>
    </source>
</reference>
<organism evidence="1 2">
    <name type="scientific">Saccharothrix saharensis</name>
    <dbReference type="NCBI Taxonomy" id="571190"/>
    <lineage>
        <taxon>Bacteria</taxon>
        <taxon>Bacillati</taxon>
        <taxon>Actinomycetota</taxon>
        <taxon>Actinomycetes</taxon>
        <taxon>Pseudonocardiales</taxon>
        <taxon>Pseudonocardiaceae</taxon>
        <taxon>Saccharothrix</taxon>
    </lineage>
</organism>
<comment type="caution">
    <text evidence="1">The sequence shown here is derived from an EMBL/GenBank/DDBJ whole genome shotgun (WGS) entry which is preliminary data.</text>
</comment>
<proteinExistence type="predicted"/>
<gene>
    <name evidence="1" type="ORF">FHX81_0195</name>
</gene>
<keyword evidence="2" id="KW-1185">Reference proteome</keyword>
<dbReference type="RefSeq" id="WP_141974763.1">
    <property type="nucleotide sequence ID" value="NZ_VFPP01000001.1"/>
</dbReference>
<dbReference type="Proteomes" id="UP000316628">
    <property type="component" value="Unassembled WGS sequence"/>
</dbReference>
<dbReference type="AlphaFoldDB" id="A0A543J591"/>
<sequence>MTDRMNEPVGDATCPSGVRFNYCFLLSVTVSFRTVMTSSEEATMKRVIGVPLSAAEVTPLGTFEI</sequence>
<name>A0A543J591_9PSEU</name>